<gene>
    <name evidence="2" type="ORF">PXEA_LOCUS33634</name>
</gene>
<dbReference type="AlphaFoldDB" id="A0A3S5BU84"/>
<accession>A0A3S5BU84</accession>
<reference evidence="2" key="1">
    <citation type="submission" date="2018-11" db="EMBL/GenBank/DDBJ databases">
        <authorList>
            <consortium name="Pathogen Informatics"/>
        </authorList>
    </citation>
    <scope>NUCLEOTIDE SEQUENCE</scope>
</reference>
<proteinExistence type="predicted"/>
<feature type="chain" id="PRO_5018707845" description="Secreted protein" evidence="1">
    <location>
        <begin position="19"/>
        <end position="163"/>
    </location>
</feature>
<dbReference type="Proteomes" id="UP000784294">
    <property type="component" value="Unassembled WGS sequence"/>
</dbReference>
<keyword evidence="3" id="KW-1185">Reference proteome</keyword>
<evidence type="ECO:0000313" key="2">
    <source>
        <dbReference type="EMBL" id="VEL40194.1"/>
    </source>
</evidence>
<sequence>MVVLSALLFSSISSETRLFNCPRDDSTLLRTFPIIYAFASGTGDPVLWHHGFWWCIKPRLDMFCRYPTFSRSSPSPGNGHCRQSGCRCRCTPIRAVDLMQRYEISPRQRRLLRRCYVKTSKNANFGRPTNIMQNRSSVNRTHRDFYPHALFTCELNIFAEIIS</sequence>
<protein>
    <recommendedName>
        <fullName evidence="4">Secreted protein</fullName>
    </recommendedName>
</protein>
<name>A0A3S5BU84_9PLAT</name>
<organism evidence="2 3">
    <name type="scientific">Protopolystoma xenopodis</name>
    <dbReference type="NCBI Taxonomy" id="117903"/>
    <lineage>
        <taxon>Eukaryota</taxon>
        <taxon>Metazoa</taxon>
        <taxon>Spiralia</taxon>
        <taxon>Lophotrochozoa</taxon>
        <taxon>Platyhelminthes</taxon>
        <taxon>Monogenea</taxon>
        <taxon>Polyopisthocotylea</taxon>
        <taxon>Polystomatidea</taxon>
        <taxon>Polystomatidae</taxon>
        <taxon>Protopolystoma</taxon>
    </lineage>
</organism>
<feature type="signal peptide" evidence="1">
    <location>
        <begin position="1"/>
        <end position="18"/>
    </location>
</feature>
<evidence type="ECO:0000256" key="1">
    <source>
        <dbReference type="SAM" id="SignalP"/>
    </source>
</evidence>
<evidence type="ECO:0008006" key="4">
    <source>
        <dbReference type="Google" id="ProtNLM"/>
    </source>
</evidence>
<evidence type="ECO:0000313" key="3">
    <source>
        <dbReference type="Proteomes" id="UP000784294"/>
    </source>
</evidence>
<dbReference type="EMBL" id="CAAALY010264004">
    <property type="protein sequence ID" value="VEL40194.1"/>
    <property type="molecule type" value="Genomic_DNA"/>
</dbReference>
<comment type="caution">
    <text evidence="2">The sequence shown here is derived from an EMBL/GenBank/DDBJ whole genome shotgun (WGS) entry which is preliminary data.</text>
</comment>
<keyword evidence="1" id="KW-0732">Signal</keyword>